<dbReference type="PANTHER" id="PTHR33776:SF4">
    <property type="entry name" value="ENDONUCLEASE_EXONUCLEASE_PHOSPHATASE DOMAIN-CONTAINING PROTEIN"/>
    <property type="match status" value="1"/>
</dbReference>
<reference evidence="1 2" key="1">
    <citation type="submission" date="2019-07" db="EMBL/GenBank/DDBJ databases">
        <title>Draft genome assembly of a fouling barnacle, Amphibalanus amphitrite (Darwin, 1854): The first reference genome for Thecostraca.</title>
        <authorList>
            <person name="Kim W."/>
        </authorList>
    </citation>
    <scope>NUCLEOTIDE SEQUENCE [LARGE SCALE GENOMIC DNA]</scope>
    <source>
        <strain evidence="1">SNU_AA5</strain>
        <tissue evidence="1">Soma without cirri and trophi</tissue>
    </source>
</reference>
<keyword evidence="2" id="KW-1185">Reference proteome</keyword>
<dbReference type="EMBL" id="VIIS01001709">
    <property type="protein sequence ID" value="KAF0294019.1"/>
    <property type="molecule type" value="Genomic_DNA"/>
</dbReference>
<comment type="caution">
    <text evidence="1">The sequence shown here is derived from an EMBL/GenBank/DDBJ whole genome shotgun (WGS) entry which is preliminary data.</text>
</comment>
<evidence type="ECO:0000313" key="2">
    <source>
        <dbReference type="Proteomes" id="UP000440578"/>
    </source>
</evidence>
<protein>
    <submittedName>
        <fullName evidence="1">Uncharacterized protein</fullName>
    </submittedName>
</protein>
<dbReference type="SUPFAM" id="SSF56219">
    <property type="entry name" value="DNase I-like"/>
    <property type="match status" value="1"/>
</dbReference>
<sequence length="173" mass="19257">MQAEVLDVPSTGSQLESLWMRFVGGTVFIVGVLYRPPRSPISPVLDDLNYQLTSQLAKQHPLYVLGDVNIDLLQPTSTGVQQYQTLLDELSLCQVISTPTRTTPSTATLIDHVVTSRPELTSHPRVIDCSFSDHDAVAVNISIKRARQRAQTITVRSTRRVDWDGLNFDLLTL</sequence>
<gene>
    <name evidence="1" type="ORF">FJT64_000786</name>
</gene>
<evidence type="ECO:0000313" key="1">
    <source>
        <dbReference type="EMBL" id="KAF0294019.1"/>
    </source>
</evidence>
<dbReference type="AlphaFoldDB" id="A0A6A4VLW1"/>
<accession>A0A6A4VLW1</accession>
<dbReference type="Proteomes" id="UP000440578">
    <property type="component" value="Unassembled WGS sequence"/>
</dbReference>
<organism evidence="1 2">
    <name type="scientific">Amphibalanus amphitrite</name>
    <name type="common">Striped barnacle</name>
    <name type="synonym">Balanus amphitrite</name>
    <dbReference type="NCBI Taxonomy" id="1232801"/>
    <lineage>
        <taxon>Eukaryota</taxon>
        <taxon>Metazoa</taxon>
        <taxon>Ecdysozoa</taxon>
        <taxon>Arthropoda</taxon>
        <taxon>Crustacea</taxon>
        <taxon>Multicrustacea</taxon>
        <taxon>Cirripedia</taxon>
        <taxon>Thoracica</taxon>
        <taxon>Thoracicalcarea</taxon>
        <taxon>Balanomorpha</taxon>
        <taxon>Balanoidea</taxon>
        <taxon>Balanidae</taxon>
        <taxon>Amphibalaninae</taxon>
        <taxon>Amphibalanus</taxon>
    </lineage>
</organism>
<proteinExistence type="predicted"/>
<name>A0A6A4VLW1_AMPAM</name>
<dbReference type="PANTHER" id="PTHR33776">
    <property type="entry name" value="ENDO/EXONUCLEASE/PHOSPHATASE DOMAIN-CONTAINING PROTEIN"/>
    <property type="match status" value="1"/>
</dbReference>
<dbReference type="Gene3D" id="3.60.10.10">
    <property type="entry name" value="Endonuclease/exonuclease/phosphatase"/>
    <property type="match status" value="1"/>
</dbReference>
<dbReference type="InterPro" id="IPR036691">
    <property type="entry name" value="Endo/exonu/phosph_ase_sf"/>
</dbReference>